<dbReference type="OrthoDB" id="277029at2759"/>
<evidence type="ECO:0000313" key="3">
    <source>
        <dbReference type="Proteomes" id="UP000008837"/>
    </source>
</evidence>
<feature type="compositionally biased region" description="Acidic residues" evidence="1">
    <location>
        <begin position="216"/>
        <end position="227"/>
    </location>
</feature>
<dbReference type="Proteomes" id="UP000008837">
    <property type="component" value="Unassembled WGS sequence"/>
</dbReference>
<dbReference type="InParanoid" id="A8Q4R4"/>
<proteinExistence type="predicted"/>
<dbReference type="GO" id="GO:0005634">
    <property type="term" value="C:nucleus"/>
    <property type="evidence" value="ECO:0007669"/>
    <property type="project" value="TreeGrafter"/>
</dbReference>
<dbReference type="Gene3D" id="3.40.1000.50">
    <property type="entry name" value="Repressor of RNA polymerase III transcription Maf1"/>
    <property type="match status" value="1"/>
</dbReference>
<sequence length="554" mass="58932">MKYLEYPELEVLSRALTFEMSECRVFTRIEAYSCKAVNKEKRLFKSLESSYLLSASTSPPAYLDEALASPFGRLDQPSARKTLFLLIATLNGAFPDHDFSEVNPADFVRESSPTVVLNSLTSTLLSLRNGGGSPSSLGGSLDESPLLSSLARSPLASDPRPTSGGGLGTSASSTSPSARPTFASLPSVIDEIIHTADCEVYTFHPDMDSDPHASAEPDEEGGGDMYEMDPYDEGYSADQDQALGSHGARFAEGVGRDGGLSGGDHRDRVFSLNVRDSFGGTERTALSMAHESRMDLDTHLAADTPMFDEDMDTGTVASSSSLTTPTTFFSGASGLESPSLTVDEDDLAGAGAGLLWSTFAFFYNKRMKRILFVSVWSRKNSPLGTTPTMWSSPSLAPARITTEDVPALGSNTQSLHDRLSERSNESRPAVSTQSSTARPFRARRAAPYSVVERRTPHQSRGRSASSSPAPSALSPFPHVQVPHAGTKTLVPNASATGGAATRTPRTRSSSTYASLDAAMCSVSAPGPRALEPLSGLASSKQQHRRSDGAAHPPM</sequence>
<dbReference type="InterPro" id="IPR038564">
    <property type="entry name" value="Maf1_sf"/>
</dbReference>
<dbReference type="InterPro" id="IPR015257">
    <property type="entry name" value="Maf1"/>
</dbReference>
<keyword evidence="3" id="KW-1185">Reference proteome</keyword>
<dbReference type="PANTHER" id="PTHR22504:SF0">
    <property type="entry name" value="REPRESSOR OF RNA POLYMERASE III TRANSCRIPTION MAF1 HOMOLOG"/>
    <property type="match status" value="1"/>
</dbReference>
<feature type="compositionally biased region" description="Low complexity" evidence="1">
    <location>
        <begin position="463"/>
        <end position="475"/>
    </location>
</feature>
<dbReference type="GO" id="GO:0000994">
    <property type="term" value="F:RNA polymerase III core binding"/>
    <property type="evidence" value="ECO:0007669"/>
    <property type="project" value="TreeGrafter"/>
</dbReference>
<comment type="caution">
    <text evidence="2">The sequence shown here is derived from an EMBL/GenBank/DDBJ whole genome shotgun (WGS) entry which is preliminary data.</text>
</comment>
<gene>
    <name evidence="2" type="ORF">MGL_2615</name>
</gene>
<feature type="compositionally biased region" description="Basic and acidic residues" evidence="1">
    <location>
        <begin position="205"/>
        <end position="215"/>
    </location>
</feature>
<organism evidence="2 3">
    <name type="scientific">Malassezia globosa (strain ATCC MYA-4612 / CBS 7966)</name>
    <name type="common">Dandruff-associated fungus</name>
    <dbReference type="NCBI Taxonomy" id="425265"/>
    <lineage>
        <taxon>Eukaryota</taxon>
        <taxon>Fungi</taxon>
        <taxon>Dikarya</taxon>
        <taxon>Basidiomycota</taxon>
        <taxon>Ustilaginomycotina</taxon>
        <taxon>Malasseziomycetes</taxon>
        <taxon>Malasseziales</taxon>
        <taxon>Malasseziaceae</taxon>
        <taxon>Malassezia</taxon>
    </lineage>
</organism>
<feature type="region of interest" description="Disordered" evidence="1">
    <location>
        <begin position="405"/>
        <end position="554"/>
    </location>
</feature>
<protein>
    <recommendedName>
        <fullName evidence="4">Maf1-domain-containing protein</fullName>
    </recommendedName>
</protein>
<dbReference type="AlphaFoldDB" id="A8Q4R4"/>
<feature type="compositionally biased region" description="Basic and acidic residues" evidence="1">
    <location>
        <begin position="415"/>
        <end position="425"/>
    </location>
</feature>
<feature type="compositionally biased region" description="Low complexity" evidence="1">
    <location>
        <begin position="493"/>
        <end position="514"/>
    </location>
</feature>
<dbReference type="EMBL" id="AAYY01000009">
    <property type="protein sequence ID" value="EDP43019.1"/>
    <property type="molecule type" value="Genomic_DNA"/>
</dbReference>
<dbReference type="Pfam" id="PF09174">
    <property type="entry name" value="Maf1"/>
    <property type="match status" value="1"/>
</dbReference>
<dbReference type="VEuPathDB" id="FungiDB:MGL_2615"/>
<feature type="region of interest" description="Disordered" evidence="1">
    <location>
        <begin position="203"/>
        <end position="227"/>
    </location>
</feature>
<name>A8Q4R4_MALGO</name>
<dbReference type="GO" id="GO:0016480">
    <property type="term" value="P:negative regulation of transcription by RNA polymerase III"/>
    <property type="evidence" value="ECO:0007669"/>
    <property type="project" value="InterPro"/>
</dbReference>
<dbReference type="STRING" id="425265.A8Q4R4"/>
<reference evidence="2 3" key="1">
    <citation type="journal article" date="2007" name="Proc. Natl. Acad. Sci. U.S.A.">
        <title>Dandruff-associated Malassezia genomes reveal convergent and divergent virulence traits shared with plant and human fungal pathogens.</title>
        <authorList>
            <person name="Xu J."/>
            <person name="Saunders C.W."/>
            <person name="Hu P."/>
            <person name="Grant R.A."/>
            <person name="Boekhout T."/>
            <person name="Kuramae E.E."/>
            <person name="Kronstad J.W."/>
            <person name="Deangelis Y.M."/>
            <person name="Reeder N.L."/>
            <person name="Johnstone K.R."/>
            <person name="Leland M."/>
            <person name="Fieno A.M."/>
            <person name="Begley W.M."/>
            <person name="Sun Y."/>
            <person name="Lacey M.P."/>
            <person name="Chaudhary T."/>
            <person name="Keough T."/>
            <person name="Chu L."/>
            <person name="Sears R."/>
            <person name="Yuan B."/>
            <person name="Dawson T.L.Jr."/>
        </authorList>
    </citation>
    <scope>NUCLEOTIDE SEQUENCE [LARGE SCALE GENOMIC DNA]</scope>
    <source>
        <strain evidence="3">ATCC MYA-4612 / CBS 7966</strain>
    </source>
</reference>
<dbReference type="KEGG" id="mgl:MGL_2615"/>
<dbReference type="OMA" id="FVSVWSR"/>
<evidence type="ECO:0008006" key="4">
    <source>
        <dbReference type="Google" id="ProtNLM"/>
    </source>
</evidence>
<feature type="compositionally biased region" description="Low complexity" evidence="1">
    <location>
        <begin position="169"/>
        <end position="182"/>
    </location>
</feature>
<dbReference type="RefSeq" id="XP_001730233.1">
    <property type="nucleotide sequence ID" value="XM_001730181.1"/>
</dbReference>
<dbReference type="GeneID" id="5854538"/>
<evidence type="ECO:0000256" key="1">
    <source>
        <dbReference type="SAM" id="MobiDB-lite"/>
    </source>
</evidence>
<evidence type="ECO:0000313" key="2">
    <source>
        <dbReference type="EMBL" id="EDP43019.1"/>
    </source>
</evidence>
<accession>A8Q4R4</accession>
<dbReference type="PANTHER" id="PTHR22504">
    <property type="entry name" value="REPRESSOR OF RNA POLYMERASE III TRANSCRIPTION MAF1"/>
    <property type="match status" value="1"/>
</dbReference>
<feature type="region of interest" description="Disordered" evidence="1">
    <location>
        <begin position="151"/>
        <end position="182"/>
    </location>
</feature>